<evidence type="ECO:0000256" key="3">
    <source>
        <dbReference type="ARBA" id="ARBA00022692"/>
    </source>
</evidence>
<feature type="transmembrane region" description="Helical" evidence="6">
    <location>
        <begin position="6"/>
        <end position="25"/>
    </location>
</feature>
<keyword evidence="5 6" id="KW-0472">Membrane</keyword>
<keyword evidence="8" id="KW-1185">Reference proteome</keyword>
<feature type="transmembrane region" description="Helical" evidence="6">
    <location>
        <begin position="148"/>
        <end position="171"/>
    </location>
</feature>
<dbReference type="OrthoDB" id="9811701at2"/>
<accession>A0A1B1S0H8</accession>
<dbReference type="PANTHER" id="PTHR30249">
    <property type="entry name" value="PUTATIVE SEROTONIN TRANSPORTER"/>
    <property type="match status" value="1"/>
</dbReference>
<dbReference type="InterPro" id="IPR007300">
    <property type="entry name" value="CidB/LrgB"/>
</dbReference>
<reference evidence="7" key="1">
    <citation type="submission" date="2016-10" db="EMBL/GenBank/DDBJ databases">
        <authorList>
            <person name="See-Too W.S."/>
        </authorList>
    </citation>
    <scope>NUCLEOTIDE SEQUENCE</scope>
    <source>
        <strain evidence="7">L10.15</strain>
    </source>
</reference>
<evidence type="ECO:0000313" key="7">
    <source>
        <dbReference type="EMBL" id="ANU26685.1"/>
    </source>
</evidence>
<dbReference type="PANTHER" id="PTHR30249:SF17">
    <property type="entry name" value="HOLIN-LIKE PROTEIN CIDB"/>
    <property type="match status" value="1"/>
</dbReference>
<comment type="subcellular location">
    <subcellularLocation>
        <location evidence="1">Cell membrane</location>
        <topology evidence="1">Multi-pass membrane protein</topology>
    </subcellularLocation>
</comment>
<dbReference type="KEGG" id="pll:I858_006555"/>
<dbReference type="AlphaFoldDB" id="A0A1B1S0H8"/>
<keyword evidence="3 6" id="KW-0812">Transmembrane</keyword>
<dbReference type="Pfam" id="PF04172">
    <property type="entry name" value="LrgB"/>
    <property type="match status" value="1"/>
</dbReference>
<feature type="transmembrane region" description="Helical" evidence="6">
    <location>
        <begin position="87"/>
        <end position="111"/>
    </location>
</feature>
<dbReference type="RefSeq" id="WP_049693486.1">
    <property type="nucleotide sequence ID" value="NZ_CP016540.2"/>
</dbReference>
<sequence>MTFNLIAAFFAFLTVSTYFVTNFVYLRYRKTLLNPVLASTAILAFILVLANVPYNTYMTGGSWIGTLLGPAVVALAIPLYKQRELLFSNLVPVVSGILAGVTVGMTSGVLFTQLFHFSEQLILTVLPKSLTTPVAMQVASNLGGIPSLAAVFVMVAGFTGYIFGPFVLNWLHIDSSIGRGIGLGTSAHGMGTAKAFEYGQQEASMGSVAMTLSAVFGALLGPVIAWLLLL</sequence>
<keyword evidence="2" id="KW-1003">Cell membrane</keyword>
<feature type="transmembrane region" description="Helical" evidence="6">
    <location>
        <begin position="60"/>
        <end position="80"/>
    </location>
</feature>
<name>A0A1B1S0H8_9BACL</name>
<organism evidence="7 8">
    <name type="scientific">Planococcus versutus</name>
    <dbReference type="NCBI Taxonomy" id="1302659"/>
    <lineage>
        <taxon>Bacteria</taxon>
        <taxon>Bacillati</taxon>
        <taxon>Bacillota</taxon>
        <taxon>Bacilli</taxon>
        <taxon>Bacillales</taxon>
        <taxon>Caryophanaceae</taxon>
        <taxon>Planococcus</taxon>
    </lineage>
</organism>
<evidence type="ECO:0000313" key="8">
    <source>
        <dbReference type="Proteomes" id="UP000053354"/>
    </source>
</evidence>
<evidence type="ECO:0000256" key="5">
    <source>
        <dbReference type="ARBA" id="ARBA00023136"/>
    </source>
</evidence>
<dbReference type="STRING" id="1302659.I858_006555"/>
<dbReference type="Proteomes" id="UP000053354">
    <property type="component" value="Chromosome"/>
</dbReference>
<evidence type="ECO:0000256" key="4">
    <source>
        <dbReference type="ARBA" id="ARBA00022989"/>
    </source>
</evidence>
<feature type="transmembrane region" description="Helical" evidence="6">
    <location>
        <begin position="208"/>
        <end position="229"/>
    </location>
</feature>
<dbReference type="EMBL" id="CP016540">
    <property type="protein sequence ID" value="ANU26685.1"/>
    <property type="molecule type" value="Genomic_DNA"/>
</dbReference>
<protein>
    <recommendedName>
        <fullName evidence="9">Murein hydrolase effector protein LrgB</fullName>
    </recommendedName>
</protein>
<evidence type="ECO:0008006" key="9">
    <source>
        <dbReference type="Google" id="ProtNLM"/>
    </source>
</evidence>
<gene>
    <name evidence="7" type="ORF">I858_006555</name>
</gene>
<feature type="transmembrane region" description="Helical" evidence="6">
    <location>
        <begin position="32"/>
        <end position="54"/>
    </location>
</feature>
<keyword evidence="4 6" id="KW-1133">Transmembrane helix</keyword>
<evidence type="ECO:0000256" key="1">
    <source>
        <dbReference type="ARBA" id="ARBA00004651"/>
    </source>
</evidence>
<evidence type="ECO:0000256" key="6">
    <source>
        <dbReference type="SAM" id="Phobius"/>
    </source>
</evidence>
<proteinExistence type="predicted"/>
<dbReference type="GO" id="GO:0005886">
    <property type="term" value="C:plasma membrane"/>
    <property type="evidence" value="ECO:0007669"/>
    <property type="project" value="UniProtKB-SubCell"/>
</dbReference>
<evidence type="ECO:0000256" key="2">
    <source>
        <dbReference type="ARBA" id="ARBA00022475"/>
    </source>
</evidence>